<proteinExistence type="predicted"/>
<keyword evidence="2" id="KW-1185">Reference proteome</keyword>
<feature type="non-terminal residue" evidence="1">
    <location>
        <position position="22"/>
    </location>
</feature>
<comment type="caution">
    <text evidence="1">The sequence shown here is derived from an EMBL/GenBank/DDBJ whole genome shotgun (WGS) entry which is preliminary data.</text>
</comment>
<gene>
    <name evidence="1" type="ORF">OVN521_LOCUS43416</name>
</gene>
<name>A0A820Z366_9BILA</name>
<accession>A0A820Z366</accession>
<dbReference type="EMBL" id="CAJOBG010062028">
    <property type="protein sequence ID" value="CAF4555472.1"/>
    <property type="molecule type" value="Genomic_DNA"/>
</dbReference>
<reference evidence="1" key="1">
    <citation type="submission" date="2021-02" db="EMBL/GenBank/DDBJ databases">
        <authorList>
            <person name="Nowell W R."/>
        </authorList>
    </citation>
    <scope>NUCLEOTIDE SEQUENCE</scope>
</reference>
<dbReference type="AlphaFoldDB" id="A0A820Z366"/>
<evidence type="ECO:0000313" key="2">
    <source>
        <dbReference type="Proteomes" id="UP000663866"/>
    </source>
</evidence>
<evidence type="ECO:0000313" key="1">
    <source>
        <dbReference type="EMBL" id="CAF4555472.1"/>
    </source>
</evidence>
<dbReference type="Proteomes" id="UP000663866">
    <property type="component" value="Unassembled WGS sequence"/>
</dbReference>
<protein>
    <submittedName>
        <fullName evidence="1">Uncharacterized protein</fullName>
    </submittedName>
</protein>
<sequence>MDNEFNSTIYLVRGADDAIQLQ</sequence>
<organism evidence="1 2">
    <name type="scientific">Rotaria magnacalcarata</name>
    <dbReference type="NCBI Taxonomy" id="392030"/>
    <lineage>
        <taxon>Eukaryota</taxon>
        <taxon>Metazoa</taxon>
        <taxon>Spiralia</taxon>
        <taxon>Gnathifera</taxon>
        <taxon>Rotifera</taxon>
        <taxon>Eurotatoria</taxon>
        <taxon>Bdelloidea</taxon>
        <taxon>Philodinida</taxon>
        <taxon>Philodinidae</taxon>
        <taxon>Rotaria</taxon>
    </lineage>
</organism>